<protein>
    <submittedName>
        <fullName evidence="1">Uncharacterized protein</fullName>
    </submittedName>
</protein>
<sequence length="136" mass="14767">METMQPPSCAAVLWWRRIPPVPGEGIQQTSHPDADSCVEESCSCSDDSNSNEGIHAWTVLFQRGDPTPTQRQAASCPVRNSKPGQIRACAARRGCFVHSGHRSPVPCVWWRLLGRSVITPPLHTTAPAGTAGNARR</sequence>
<accession>A0A804RNG6</accession>
<dbReference type="Gramene" id="Zm00001eb433560_T001">
    <property type="protein sequence ID" value="Zm00001eb433560_P001"/>
    <property type="gene ID" value="Zm00001eb433560"/>
</dbReference>
<keyword evidence="2" id="KW-1185">Reference proteome</keyword>
<evidence type="ECO:0000313" key="1">
    <source>
        <dbReference type="EnsemblPlants" id="Zm00001eb433560_P001"/>
    </source>
</evidence>
<reference evidence="1" key="2">
    <citation type="submission" date="2019-07" db="EMBL/GenBank/DDBJ databases">
        <authorList>
            <person name="Seetharam A."/>
            <person name="Woodhouse M."/>
            <person name="Cannon E."/>
        </authorList>
    </citation>
    <scope>NUCLEOTIDE SEQUENCE [LARGE SCALE GENOMIC DNA]</scope>
    <source>
        <strain evidence="1">cv. B73</strain>
    </source>
</reference>
<dbReference type="AlphaFoldDB" id="A0A804RNG6"/>
<organism evidence="1 2">
    <name type="scientific">Zea mays</name>
    <name type="common">Maize</name>
    <dbReference type="NCBI Taxonomy" id="4577"/>
    <lineage>
        <taxon>Eukaryota</taxon>
        <taxon>Viridiplantae</taxon>
        <taxon>Streptophyta</taxon>
        <taxon>Embryophyta</taxon>
        <taxon>Tracheophyta</taxon>
        <taxon>Spermatophyta</taxon>
        <taxon>Magnoliopsida</taxon>
        <taxon>Liliopsida</taxon>
        <taxon>Poales</taxon>
        <taxon>Poaceae</taxon>
        <taxon>PACMAD clade</taxon>
        <taxon>Panicoideae</taxon>
        <taxon>Andropogonodae</taxon>
        <taxon>Andropogoneae</taxon>
        <taxon>Tripsacinae</taxon>
        <taxon>Zea</taxon>
    </lineage>
</organism>
<reference evidence="1" key="3">
    <citation type="submission" date="2021-05" db="UniProtKB">
        <authorList>
            <consortium name="EnsemblPlants"/>
        </authorList>
    </citation>
    <scope>IDENTIFICATION</scope>
    <source>
        <strain evidence="1">cv. B73</strain>
    </source>
</reference>
<proteinExistence type="predicted"/>
<evidence type="ECO:0000313" key="2">
    <source>
        <dbReference type="Proteomes" id="UP000007305"/>
    </source>
</evidence>
<dbReference type="EnsemblPlants" id="Zm00001eb433560_T001">
    <property type="protein sequence ID" value="Zm00001eb433560_P001"/>
    <property type="gene ID" value="Zm00001eb433560"/>
</dbReference>
<name>A0A804RNG6_MAIZE</name>
<reference evidence="2" key="1">
    <citation type="journal article" date="2009" name="Science">
        <title>The B73 maize genome: complexity, diversity, and dynamics.</title>
        <authorList>
            <person name="Schnable P.S."/>
            <person name="Ware D."/>
            <person name="Fulton R.S."/>
            <person name="Stein J.C."/>
            <person name="Wei F."/>
            <person name="Pasternak S."/>
            <person name="Liang C."/>
            <person name="Zhang J."/>
            <person name="Fulton L."/>
            <person name="Graves T.A."/>
            <person name="Minx P."/>
            <person name="Reily A.D."/>
            <person name="Courtney L."/>
            <person name="Kruchowski S.S."/>
            <person name="Tomlinson C."/>
            <person name="Strong C."/>
            <person name="Delehaunty K."/>
            <person name="Fronick C."/>
            <person name="Courtney B."/>
            <person name="Rock S.M."/>
            <person name="Belter E."/>
            <person name="Du F."/>
            <person name="Kim K."/>
            <person name="Abbott R.M."/>
            <person name="Cotton M."/>
            <person name="Levy A."/>
            <person name="Marchetto P."/>
            <person name="Ochoa K."/>
            <person name="Jackson S.M."/>
            <person name="Gillam B."/>
            <person name="Chen W."/>
            <person name="Yan L."/>
            <person name="Higginbotham J."/>
            <person name="Cardenas M."/>
            <person name="Waligorski J."/>
            <person name="Applebaum E."/>
            <person name="Phelps L."/>
            <person name="Falcone J."/>
            <person name="Kanchi K."/>
            <person name="Thane T."/>
            <person name="Scimone A."/>
            <person name="Thane N."/>
            <person name="Henke J."/>
            <person name="Wang T."/>
            <person name="Ruppert J."/>
            <person name="Shah N."/>
            <person name="Rotter K."/>
            <person name="Hodges J."/>
            <person name="Ingenthron E."/>
            <person name="Cordes M."/>
            <person name="Kohlberg S."/>
            <person name="Sgro J."/>
            <person name="Delgado B."/>
            <person name="Mead K."/>
            <person name="Chinwalla A."/>
            <person name="Leonard S."/>
            <person name="Crouse K."/>
            <person name="Collura K."/>
            <person name="Kudrna D."/>
            <person name="Currie J."/>
            <person name="He R."/>
            <person name="Angelova A."/>
            <person name="Rajasekar S."/>
            <person name="Mueller T."/>
            <person name="Lomeli R."/>
            <person name="Scara G."/>
            <person name="Ko A."/>
            <person name="Delaney K."/>
            <person name="Wissotski M."/>
            <person name="Lopez G."/>
            <person name="Campos D."/>
            <person name="Braidotti M."/>
            <person name="Ashley E."/>
            <person name="Golser W."/>
            <person name="Kim H."/>
            <person name="Lee S."/>
            <person name="Lin J."/>
            <person name="Dujmic Z."/>
            <person name="Kim W."/>
            <person name="Talag J."/>
            <person name="Zuccolo A."/>
            <person name="Fan C."/>
            <person name="Sebastian A."/>
            <person name="Kramer M."/>
            <person name="Spiegel L."/>
            <person name="Nascimento L."/>
            <person name="Zutavern T."/>
            <person name="Miller B."/>
            <person name="Ambroise C."/>
            <person name="Muller S."/>
            <person name="Spooner W."/>
            <person name="Narechania A."/>
            <person name="Ren L."/>
            <person name="Wei S."/>
            <person name="Kumari S."/>
            <person name="Faga B."/>
            <person name="Levy M.J."/>
            <person name="McMahan L."/>
            <person name="Van Buren P."/>
            <person name="Vaughn M.W."/>
            <person name="Ying K."/>
            <person name="Yeh C.-T."/>
            <person name="Emrich S.J."/>
            <person name="Jia Y."/>
            <person name="Kalyanaraman A."/>
            <person name="Hsia A.-P."/>
            <person name="Barbazuk W.B."/>
            <person name="Baucom R.S."/>
            <person name="Brutnell T.P."/>
            <person name="Carpita N.C."/>
            <person name="Chaparro C."/>
            <person name="Chia J.-M."/>
            <person name="Deragon J.-M."/>
            <person name="Estill J.C."/>
            <person name="Fu Y."/>
            <person name="Jeddeloh J.A."/>
            <person name="Han Y."/>
            <person name="Lee H."/>
            <person name="Li P."/>
            <person name="Lisch D.R."/>
            <person name="Liu S."/>
            <person name="Liu Z."/>
            <person name="Nagel D.H."/>
            <person name="McCann M.C."/>
            <person name="SanMiguel P."/>
            <person name="Myers A.M."/>
            <person name="Nettleton D."/>
            <person name="Nguyen J."/>
            <person name="Penning B.W."/>
            <person name="Ponnala L."/>
            <person name="Schneider K.L."/>
            <person name="Schwartz D.C."/>
            <person name="Sharma A."/>
            <person name="Soderlund C."/>
            <person name="Springer N.M."/>
            <person name="Sun Q."/>
            <person name="Wang H."/>
            <person name="Waterman M."/>
            <person name="Westerman R."/>
            <person name="Wolfgruber T.K."/>
            <person name="Yang L."/>
            <person name="Yu Y."/>
            <person name="Zhang L."/>
            <person name="Zhou S."/>
            <person name="Zhu Q."/>
            <person name="Bennetzen J.L."/>
            <person name="Dawe R.K."/>
            <person name="Jiang J."/>
            <person name="Jiang N."/>
            <person name="Presting G.G."/>
            <person name="Wessler S.R."/>
            <person name="Aluru S."/>
            <person name="Martienssen R.A."/>
            <person name="Clifton S.W."/>
            <person name="McCombie W.R."/>
            <person name="Wing R.A."/>
            <person name="Wilson R.K."/>
        </authorList>
    </citation>
    <scope>NUCLEOTIDE SEQUENCE [LARGE SCALE GENOMIC DNA]</scope>
    <source>
        <strain evidence="2">cv. B73</strain>
    </source>
</reference>
<dbReference type="Proteomes" id="UP000007305">
    <property type="component" value="Chromosome 10"/>
</dbReference>
<dbReference type="InParanoid" id="A0A804RNG6"/>